<keyword evidence="4 12" id="KW-0813">Transport</keyword>
<keyword evidence="6 12" id="KW-0812">Transmembrane</keyword>
<proteinExistence type="inferred from homology"/>
<name>A0A346RFX4_9CUCU</name>
<organism evidence="14">
    <name type="scientific">Cucujoidea sp. 35 KM-2017</name>
    <dbReference type="NCBI Taxonomy" id="2219373"/>
    <lineage>
        <taxon>Eukaryota</taxon>
        <taxon>Metazoa</taxon>
        <taxon>Ecdysozoa</taxon>
        <taxon>Arthropoda</taxon>
        <taxon>Hexapoda</taxon>
        <taxon>Insecta</taxon>
        <taxon>Pterygota</taxon>
        <taxon>Neoptera</taxon>
        <taxon>Endopterygota</taxon>
        <taxon>Coleoptera</taxon>
        <taxon>Polyphaga</taxon>
        <taxon>Cucujiformia</taxon>
    </lineage>
</organism>
<dbReference type="Pfam" id="PF00895">
    <property type="entry name" value="ATP-synt_8"/>
    <property type="match status" value="1"/>
</dbReference>
<evidence type="ECO:0000256" key="3">
    <source>
        <dbReference type="ARBA" id="ARBA00011291"/>
    </source>
</evidence>
<evidence type="ECO:0000256" key="10">
    <source>
        <dbReference type="ARBA" id="ARBA00023128"/>
    </source>
</evidence>
<evidence type="ECO:0000256" key="11">
    <source>
        <dbReference type="ARBA" id="ARBA00023136"/>
    </source>
</evidence>
<feature type="transmembrane region" description="Helical" evidence="13">
    <location>
        <begin position="6"/>
        <end position="31"/>
    </location>
</feature>
<keyword evidence="7 12" id="KW-0375">Hydrogen ion transport</keyword>
<dbReference type="GO" id="GO:0015078">
    <property type="term" value="F:proton transmembrane transporter activity"/>
    <property type="evidence" value="ECO:0007669"/>
    <property type="project" value="InterPro"/>
</dbReference>
<evidence type="ECO:0000256" key="13">
    <source>
        <dbReference type="SAM" id="Phobius"/>
    </source>
</evidence>
<keyword evidence="10 12" id="KW-0496">Mitochondrion</keyword>
<evidence type="ECO:0000256" key="6">
    <source>
        <dbReference type="ARBA" id="ARBA00022692"/>
    </source>
</evidence>
<sequence>MPQMAPMNWLVLFCLFTIIIMLINIMNYYFYMKNTSPNNVKQNKFLINWKW</sequence>
<evidence type="ECO:0000256" key="8">
    <source>
        <dbReference type="ARBA" id="ARBA00022989"/>
    </source>
</evidence>
<keyword evidence="11 13" id="KW-0472">Membrane</keyword>
<dbReference type="EMBL" id="MG193345">
    <property type="protein sequence ID" value="AXS64971.1"/>
    <property type="molecule type" value="Genomic_DNA"/>
</dbReference>
<dbReference type="GO" id="GO:0045259">
    <property type="term" value="C:proton-transporting ATP synthase complex"/>
    <property type="evidence" value="ECO:0007669"/>
    <property type="project" value="UniProtKB-KW"/>
</dbReference>
<protein>
    <recommendedName>
        <fullName evidence="12">ATP synthase complex subunit 8</fullName>
    </recommendedName>
</protein>
<comment type="similarity">
    <text evidence="2 12">Belongs to the ATPase protein 8 family.</text>
</comment>
<dbReference type="GO" id="GO:0031966">
    <property type="term" value="C:mitochondrial membrane"/>
    <property type="evidence" value="ECO:0007669"/>
    <property type="project" value="UniProtKB-SubCell"/>
</dbReference>
<evidence type="ECO:0000256" key="2">
    <source>
        <dbReference type="ARBA" id="ARBA00008892"/>
    </source>
</evidence>
<dbReference type="GO" id="GO:0015986">
    <property type="term" value="P:proton motive force-driven ATP synthesis"/>
    <property type="evidence" value="ECO:0007669"/>
    <property type="project" value="InterPro"/>
</dbReference>
<gene>
    <name evidence="14" type="primary">atp8</name>
</gene>
<evidence type="ECO:0000256" key="4">
    <source>
        <dbReference type="ARBA" id="ARBA00022448"/>
    </source>
</evidence>
<evidence type="ECO:0000313" key="14">
    <source>
        <dbReference type="EMBL" id="AXS64971.1"/>
    </source>
</evidence>
<dbReference type="InterPro" id="IPR001421">
    <property type="entry name" value="ATP8_metazoa"/>
</dbReference>
<accession>A0A346RFX4</accession>
<comment type="subunit">
    <text evidence="3">F-type ATPases have 2 components, CF(1) - the catalytic core - and CF(0) - the membrane proton channel.</text>
</comment>
<dbReference type="AlphaFoldDB" id="A0A346RFX4"/>
<keyword evidence="8 13" id="KW-1133">Transmembrane helix</keyword>
<keyword evidence="9 12" id="KW-0406">Ion transport</keyword>
<comment type="subcellular location">
    <subcellularLocation>
        <location evidence="1 12">Mitochondrion membrane</location>
        <topology evidence="1 12">Single-pass membrane protein</topology>
    </subcellularLocation>
</comment>
<geneLocation type="mitochondrion" evidence="14"/>
<evidence type="ECO:0000256" key="7">
    <source>
        <dbReference type="ARBA" id="ARBA00022781"/>
    </source>
</evidence>
<keyword evidence="5 12" id="KW-0138">CF(0)</keyword>
<evidence type="ECO:0000256" key="1">
    <source>
        <dbReference type="ARBA" id="ARBA00004304"/>
    </source>
</evidence>
<evidence type="ECO:0000256" key="9">
    <source>
        <dbReference type="ARBA" id="ARBA00023065"/>
    </source>
</evidence>
<evidence type="ECO:0000256" key="12">
    <source>
        <dbReference type="RuleBase" id="RU003661"/>
    </source>
</evidence>
<evidence type="ECO:0000256" key="5">
    <source>
        <dbReference type="ARBA" id="ARBA00022547"/>
    </source>
</evidence>
<reference evidence="14" key="1">
    <citation type="journal article" date="2018" name="J. ISSAAS">
        <title>The contribution of mitochondrial metagenomics to large-scale data mining and phylogenetic analysis of Coleoptera.</title>
        <authorList>
            <person name="Miller K."/>
            <person name="Linard B."/>
            <person name="Motyka M."/>
            <person name="Bocek M."/>
            <person name="Vogler A.P."/>
        </authorList>
    </citation>
    <scope>NUCLEOTIDE SEQUENCE</scope>
</reference>